<dbReference type="EMBL" id="NSFD01000042">
    <property type="protein sequence ID" value="PBA25470.1"/>
    <property type="molecule type" value="Genomic_DNA"/>
</dbReference>
<gene>
    <name evidence="2" type="ORF">CKJ66_17230</name>
</gene>
<name>A0A2A2ZGG3_MYCAV</name>
<dbReference type="Pfam" id="PF12587">
    <property type="entry name" value="DUF3761"/>
    <property type="match status" value="1"/>
</dbReference>
<feature type="compositionally biased region" description="Polar residues" evidence="1">
    <location>
        <begin position="52"/>
        <end position="71"/>
    </location>
</feature>
<reference evidence="2 3" key="1">
    <citation type="submission" date="2017-08" db="EMBL/GenBank/DDBJ databases">
        <title>Phylogenetic analysis of Mycobacterium avium complex whole genomes.</title>
        <authorList>
            <person name="Caverly L.J."/>
            <person name="Spilker T."/>
            <person name="Lipuma J."/>
        </authorList>
    </citation>
    <scope>NUCLEOTIDE SEQUENCE [LARGE SCALE GENOMIC DNA]</scope>
    <source>
        <strain evidence="2 3">FLAC0165</strain>
    </source>
</reference>
<evidence type="ECO:0000256" key="1">
    <source>
        <dbReference type="SAM" id="MobiDB-lite"/>
    </source>
</evidence>
<protein>
    <submittedName>
        <fullName evidence="2">DUF3761 domain-containing protein</fullName>
    </submittedName>
</protein>
<feature type="compositionally biased region" description="Gly residues" evidence="1">
    <location>
        <begin position="72"/>
        <end position="81"/>
    </location>
</feature>
<sequence length="81" mass="8356">MSRITKISVAPAGMIAAVLFVAPLLPVGPLPTCGGYINVDGNCVPSPDHTRSSLPDNDGTYSHSQHKQGSGSWHGGTGRSK</sequence>
<feature type="region of interest" description="Disordered" evidence="1">
    <location>
        <begin position="45"/>
        <end position="81"/>
    </location>
</feature>
<dbReference type="InterPro" id="IPR022236">
    <property type="entry name" value="DUF3761"/>
</dbReference>
<evidence type="ECO:0000313" key="3">
    <source>
        <dbReference type="Proteomes" id="UP000217768"/>
    </source>
</evidence>
<dbReference type="GeneID" id="91489731"/>
<dbReference type="RefSeq" id="WP_080683564.1">
    <property type="nucleotide sequence ID" value="NZ_JAEKMM010000235.1"/>
</dbReference>
<dbReference type="AlphaFoldDB" id="A0A2A2ZGG3"/>
<accession>A0A2A2ZGG3</accession>
<comment type="caution">
    <text evidence="2">The sequence shown here is derived from an EMBL/GenBank/DDBJ whole genome shotgun (WGS) entry which is preliminary data.</text>
</comment>
<evidence type="ECO:0000313" key="2">
    <source>
        <dbReference type="EMBL" id="PBA25470.1"/>
    </source>
</evidence>
<proteinExistence type="predicted"/>
<organism evidence="2 3">
    <name type="scientific">Mycobacterium avium</name>
    <dbReference type="NCBI Taxonomy" id="1764"/>
    <lineage>
        <taxon>Bacteria</taxon>
        <taxon>Bacillati</taxon>
        <taxon>Actinomycetota</taxon>
        <taxon>Actinomycetes</taxon>
        <taxon>Mycobacteriales</taxon>
        <taxon>Mycobacteriaceae</taxon>
        <taxon>Mycobacterium</taxon>
        <taxon>Mycobacterium avium complex (MAC)</taxon>
    </lineage>
</organism>
<dbReference type="Proteomes" id="UP000217768">
    <property type="component" value="Unassembled WGS sequence"/>
</dbReference>